<keyword evidence="5 9" id="KW-1133">Transmembrane helix</keyword>
<protein>
    <submittedName>
        <fullName evidence="11">Motility protein MotB</fullName>
    </submittedName>
</protein>
<reference evidence="11 12" key="1">
    <citation type="submission" date="2018-07" db="EMBL/GenBank/DDBJ databases">
        <title>Dyella monticola sp. nov. and Dyella psychrodurans sp. nov. isolated from monsoon evergreen broad-leaved forest soil of Dinghu Mountain, China.</title>
        <authorList>
            <person name="Gao Z."/>
            <person name="Qiu L."/>
        </authorList>
    </citation>
    <scope>NUCLEOTIDE SEQUENCE [LARGE SCALE GENOMIC DNA]</scope>
    <source>
        <strain evidence="11 12">4MSK11</strain>
    </source>
</reference>
<dbReference type="Gene3D" id="3.30.1330.60">
    <property type="entry name" value="OmpA-like domain"/>
    <property type="match status" value="1"/>
</dbReference>
<dbReference type="NCBIfam" id="NF006548">
    <property type="entry name" value="PRK09041.1"/>
    <property type="match status" value="1"/>
</dbReference>
<feature type="compositionally biased region" description="Basic and acidic residues" evidence="8">
    <location>
        <begin position="117"/>
        <end position="126"/>
    </location>
</feature>
<dbReference type="EMBL" id="QRBF01000002">
    <property type="protein sequence ID" value="RDS85471.1"/>
    <property type="molecule type" value="Genomic_DNA"/>
</dbReference>
<gene>
    <name evidence="11" type="ORF">DWU99_08145</name>
</gene>
<accession>A0A370XB30</accession>
<dbReference type="Proteomes" id="UP000255334">
    <property type="component" value="Unassembled WGS sequence"/>
</dbReference>
<feature type="compositionally biased region" description="Polar residues" evidence="8">
    <location>
        <begin position="323"/>
        <end position="332"/>
    </location>
</feature>
<evidence type="ECO:0000313" key="12">
    <source>
        <dbReference type="Proteomes" id="UP000255334"/>
    </source>
</evidence>
<dbReference type="PANTHER" id="PTHR30329">
    <property type="entry name" value="STATOR ELEMENT OF FLAGELLAR MOTOR COMPLEX"/>
    <property type="match status" value="1"/>
</dbReference>
<evidence type="ECO:0000256" key="7">
    <source>
        <dbReference type="PROSITE-ProRule" id="PRU00473"/>
    </source>
</evidence>
<comment type="subcellular location">
    <subcellularLocation>
        <location evidence="1">Cell membrane</location>
        <topology evidence="1">Single-pass membrane protein</topology>
    </subcellularLocation>
</comment>
<proteinExistence type="inferred from homology"/>
<keyword evidence="12" id="KW-1185">Reference proteome</keyword>
<evidence type="ECO:0000256" key="6">
    <source>
        <dbReference type="ARBA" id="ARBA00023136"/>
    </source>
</evidence>
<dbReference type="InterPro" id="IPR036737">
    <property type="entry name" value="OmpA-like_sf"/>
</dbReference>
<dbReference type="GO" id="GO:0005886">
    <property type="term" value="C:plasma membrane"/>
    <property type="evidence" value="ECO:0007669"/>
    <property type="project" value="UniProtKB-SubCell"/>
</dbReference>
<dbReference type="InterPro" id="IPR050330">
    <property type="entry name" value="Bact_OuterMem_StrucFunc"/>
</dbReference>
<evidence type="ECO:0000313" key="11">
    <source>
        <dbReference type="EMBL" id="RDS85471.1"/>
    </source>
</evidence>
<dbReference type="OrthoDB" id="9809186at2"/>
<evidence type="ECO:0000256" key="5">
    <source>
        <dbReference type="ARBA" id="ARBA00022989"/>
    </source>
</evidence>
<feature type="compositionally biased region" description="Low complexity" evidence="8">
    <location>
        <begin position="301"/>
        <end position="320"/>
    </location>
</feature>
<dbReference type="InterPro" id="IPR006665">
    <property type="entry name" value="OmpA-like"/>
</dbReference>
<evidence type="ECO:0000256" key="1">
    <source>
        <dbReference type="ARBA" id="ARBA00004162"/>
    </source>
</evidence>
<evidence type="ECO:0000256" key="9">
    <source>
        <dbReference type="SAM" id="Phobius"/>
    </source>
</evidence>
<keyword evidence="3" id="KW-1003">Cell membrane</keyword>
<dbReference type="RefSeq" id="WP_115477509.1">
    <property type="nucleotide sequence ID" value="NZ_QRBF01000002.1"/>
</dbReference>
<feature type="domain" description="OmpA-like" evidence="10">
    <location>
        <begin position="163"/>
        <end position="282"/>
    </location>
</feature>
<dbReference type="AlphaFoldDB" id="A0A370XB30"/>
<sequence>MSEQDGEQLIVVRRARRKRHGHHGGAWKVAYADFVTAMMAFFLVMWLIGVGTKQQRAAIAEYFKNPSMTPGNAPMAPPGKVGPGGASDSAIKLGGAMDMPHGPGKDRRASRSAAPDEVEKQAREQEKQRLENLMQQLHAAIEKSQALEPFKDQLLLDITPEGLRIQIVDKQNRPMFDTGSAMLKPYTVAILHELASFINQAPNKISISGHTDDAQYLGEAGYSNWELSADRANAARRALLGGGLVSEKIARVVGLADSVPFDKVVPSDPINRRISIIMMTKQAQDAAMSQEEGVSVPPTSPNTSAAASPSPAATPGTLPPVATITSVSSGAP</sequence>
<feature type="region of interest" description="Disordered" evidence="8">
    <location>
        <begin position="68"/>
        <end position="126"/>
    </location>
</feature>
<name>A0A370XB30_9GAMM</name>
<evidence type="ECO:0000259" key="10">
    <source>
        <dbReference type="PROSITE" id="PS51123"/>
    </source>
</evidence>
<evidence type="ECO:0000256" key="3">
    <source>
        <dbReference type="ARBA" id="ARBA00022475"/>
    </source>
</evidence>
<dbReference type="Pfam" id="PF00691">
    <property type="entry name" value="OmpA"/>
    <property type="match status" value="1"/>
</dbReference>
<keyword evidence="6 7" id="KW-0472">Membrane</keyword>
<evidence type="ECO:0000256" key="4">
    <source>
        <dbReference type="ARBA" id="ARBA00022692"/>
    </source>
</evidence>
<dbReference type="Pfam" id="PF13677">
    <property type="entry name" value="MotB_plug"/>
    <property type="match status" value="1"/>
</dbReference>
<dbReference type="PROSITE" id="PS51123">
    <property type="entry name" value="OMPA_2"/>
    <property type="match status" value="1"/>
</dbReference>
<evidence type="ECO:0000256" key="8">
    <source>
        <dbReference type="SAM" id="MobiDB-lite"/>
    </source>
</evidence>
<keyword evidence="4 9" id="KW-0812">Transmembrane</keyword>
<dbReference type="PANTHER" id="PTHR30329:SF21">
    <property type="entry name" value="LIPOPROTEIN YIAD-RELATED"/>
    <property type="match status" value="1"/>
</dbReference>
<organism evidence="11 12">
    <name type="scientific">Dyella psychrodurans</name>
    <dbReference type="NCBI Taxonomy" id="1927960"/>
    <lineage>
        <taxon>Bacteria</taxon>
        <taxon>Pseudomonadati</taxon>
        <taxon>Pseudomonadota</taxon>
        <taxon>Gammaproteobacteria</taxon>
        <taxon>Lysobacterales</taxon>
        <taxon>Rhodanobacteraceae</taxon>
        <taxon>Dyella</taxon>
    </lineage>
</organism>
<comment type="caution">
    <text evidence="11">The sequence shown here is derived from an EMBL/GenBank/DDBJ whole genome shotgun (WGS) entry which is preliminary data.</text>
</comment>
<dbReference type="InterPro" id="IPR025713">
    <property type="entry name" value="MotB-like_N_dom"/>
</dbReference>
<dbReference type="SUPFAM" id="SSF103088">
    <property type="entry name" value="OmpA-like"/>
    <property type="match status" value="1"/>
</dbReference>
<comment type="similarity">
    <text evidence="2">Belongs to the MotB family.</text>
</comment>
<evidence type="ECO:0000256" key="2">
    <source>
        <dbReference type="ARBA" id="ARBA00008914"/>
    </source>
</evidence>
<feature type="region of interest" description="Disordered" evidence="8">
    <location>
        <begin position="286"/>
        <end position="332"/>
    </location>
</feature>
<feature type="transmembrane region" description="Helical" evidence="9">
    <location>
        <begin position="26"/>
        <end position="48"/>
    </location>
</feature>